<protein>
    <recommendedName>
        <fullName evidence="3">CCHC-type domain-containing protein</fullName>
    </recommendedName>
</protein>
<comment type="caution">
    <text evidence="4">The sequence shown here is derived from an EMBL/GenBank/DDBJ whole genome shotgun (WGS) entry which is preliminary data.</text>
</comment>
<evidence type="ECO:0000259" key="3">
    <source>
        <dbReference type="PROSITE" id="PS50158"/>
    </source>
</evidence>
<keyword evidence="1" id="KW-0479">Metal-binding</keyword>
<dbReference type="Gene3D" id="4.10.60.10">
    <property type="entry name" value="Zinc finger, CCHC-type"/>
    <property type="match status" value="1"/>
</dbReference>
<organism evidence="4 5">
    <name type="scientific">Rubus argutus</name>
    <name type="common">Southern blackberry</name>
    <dbReference type="NCBI Taxonomy" id="59490"/>
    <lineage>
        <taxon>Eukaryota</taxon>
        <taxon>Viridiplantae</taxon>
        <taxon>Streptophyta</taxon>
        <taxon>Embryophyta</taxon>
        <taxon>Tracheophyta</taxon>
        <taxon>Spermatophyta</taxon>
        <taxon>Magnoliopsida</taxon>
        <taxon>eudicotyledons</taxon>
        <taxon>Gunneridae</taxon>
        <taxon>Pentapetalae</taxon>
        <taxon>rosids</taxon>
        <taxon>fabids</taxon>
        <taxon>Rosales</taxon>
        <taxon>Rosaceae</taxon>
        <taxon>Rosoideae</taxon>
        <taxon>Rosoideae incertae sedis</taxon>
        <taxon>Rubus</taxon>
    </lineage>
</organism>
<dbReference type="Pfam" id="PF00098">
    <property type="entry name" value="zf-CCHC"/>
    <property type="match status" value="1"/>
</dbReference>
<dbReference type="GO" id="GO:0008270">
    <property type="term" value="F:zinc ion binding"/>
    <property type="evidence" value="ECO:0007669"/>
    <property type="project" value="UniProtKB-KW"/>
</dbReference>
<evidence type="ECO:0000256" key="2">
    <source>
        <dbReference type="SAM" id="MobiDB-lite"/>
    </source>
</evidence>
<name>A0AAW1Y3G7_RUBAR</name>
<reference evidence="4 5" key="1">
    <citation type="journal article" date="2023" name="G3 (Bethesda)">
        <title>A chromosome-length genome assembly and annotation of blackberry (Rubus argutus, cv. 'Hillquist').</title>
        <authorList>
            <person name="Bruna T."/>
            <person name="Aryal R."/>
            <person name="Dudchenko O."/>
            <person name="Sargent D.J."/>
            <person name="Mead D."/>
            <person name="Buti M."/>
            <person name="Cavallini A."/>
            <person name="Hytonen T."/>
            <person name="Andres J."/>
            <person name="Pham M."/>
            <person name="Weisz D."/>
            <person name="Mascagni F."/>
            <person name="Usai G."/>
            <person name="Natali L."/>
            <person name="Bassil N."/>
            <person name="Fernandez G.E."/>
            <person name="Lomsadze A."/>
            <person name="Armour M."/>
            <person name="Olukolu B."/>
            <person name="Poorten T."/>
            <person name="Britton C."/>
            <person name="Davik J."/>
            <person name="Ashrafi H."/>
            <person name="Aiden E.L."/>
            <person name="Borodovsky M."/>
            <person name="Worthington M."/>
        </authorList>
    </citation>
    <scope>NUCLEOTIDE SEQUENCE [LARGE SCALE GENOMIC DNA]</scope>
    <source>
        <strain evidence="4">PI 553951</strain>
    </source>
</reference>
<evidence type="ECO:0000256" key="1">
    <source>
        <dbReference type="PROSITE-ProRule" id="PRU00047"/>
    </source>
</evidence>
<feature type="domain" description="CCHC-type" evidence="3">
    <location>
        <begin position="166"/>
        <end position="182"/>
    </location>
</feature>
<dbReference type="SUPFAM" id="SSF57756">
    <property type="entry name" value="Retrovirus zinc finger-like domains"/>
    <property type="match status" value="1"/>
</dbReference>
<dbReference type="PROSITE" id="PS50158">
    <property type="entry name" value="ZF_CCHC"/>
    <property type="match status" value="1"/>
</dbReference>
<gene>
    <name evidence="4" type="ORF">M0R45_008100</name>
</gene>
<evidence type="ECO:0000313" key="5">
    <source>
        <dbReference type="Proteomes" id="UP001457282"/>
    </source>
</evidence>
<keyword evidence="1" id="KW-0862">Zinc</keyword>
<dbReference type="AlphaFoldDB" id="A0AAW1Y3G7"/>
<dbReference type="InterPro" id="IPR001878">
    <property type="entry name" value="Znf_CCHC"/>
</dbReference>
<feature type="region of interest" description="Disordered" evidence="2">
    <location>
        <begin position="93"/>
        <end position="163"/>
    </location>
</feature>
<dbReference type="Proteomes" id="UP001457282">
    <property type="component" value="Unassembled WGS sequence"/>
</dbReference>
<dbReference type="EMBL" id="JBEDUW010000002">
    <property type="protein sequence ID" value="KAK9942433.1"/>
    <property type="molecule type" value="Genomic_DNA"/>
</dbReference>
<accession>A0AAW1Y3G7</accession>
<feature type="compositionally biased region" description="Polar residues" evidence="2">
    <location>
        <begin position="125"/>
        <end position="148"/>
    </location>
</feature>
<evidence type="ECO:0000313" key="4">
    <source>
        <dbReference type="EMBL" id="KAK9942433.1"/>
    </source>
</evidence>
<dbReference type="InterPro" id="IPR036875">
    <property type="entry name" value="Znf_CCHC_sf"/>
</dbReference>
<keyword evidence="1" id="KW-0863">Zinc-finger</keyword>
<sequence>MGSEPMVNGIDDFLLHGVSFGWRDRRLTLVDLLVWLFPSDGGTKGDKVVSGGACWGVPRFPDWLGLDGSRGGTHGVDGYASIAQAMNRVPRIEDQIPQNERNPRNNRRQALEDVSKQSIGKVVSRSYSPQNLVSQEPGTSQTKSTRGVNNAKAAPANPYAPPPPVKCYRCKQSGHLSNQCPQRNIHLTVHDDNENKILQEGEDDLQDKTKVTYEDEGISLVVRKLMYTPKQELNP</sequence>
<dbReference type="SMART" id="SM00343">
    <property type="entry name" value="ZnF_C2HC"/>
    <property type="match status" value="1"/>
</dbReference>
<dbReference type="GO" id="GO:0003676">
    <property type="term" value="F:nucleic acid binding"/>
    <property type="evidence" value="ECO:0007669"/>
    <property type="project" value="InterPro"/>
</dbReference>
<proteinExistence type="predicted"/>
<keyword evidence="5" id="KW-1185">Reference proteome</keyword>